<reference evidence="3 4" key="1">
    <citation type="submission" date="2019-03" db="EMBL/GenBank/DDBJ databases">
        <title>Genomic Encyclopedia of Type Strains, Phase IV (KMG-IV): sequencing the most valuable type-strain genomes for metagenomic binning, comparative biology and taxonomic classification.</title>
        <authorList>
            <person name="Goeker M."/>
        </authorList>
    </citation>
    <scope>NUCLEOTIDE SEQUENCE [LARGE SCALE GENOMIC DNA]</scope>
    <source>
        <strain evidence="3 4">DSM 45765</strain>
    </source>
</reference>
<gene>
    <name evidence="3" type="ORF">EV191_104102</name>
</gene>
<dbReference type="Pfam" id="PF03372">
    <property type="entry name" value="Exo_endo_phos"/>
    <property type="match status" value="1"/>
</dbReference>
<dbReference type="PANTHER" id="PTHR14859:SF15">
    <property type="entry name" value="ENDONUCLEASE_EXONUCLEASE_PHOSPHATASE DOMAIN-CONTAINING PROTEIN"/>
    <property type="match status" value="1"/>
</dbReference>
<keyword evidence="3" id="KW-0255">Endonuclease</keyword>
<keyword evidence="3" id="KW-0378">Hydrolase</keyword>
<dbReference type="SUPFAM" id="SSF56219">
    <property type="entry name" value="DNase I-like"/>
    <property type="match status" value="1"/>
</dbReference>
<evidence type="ECO:0000256" key="1">
    <source>
        <dbReference type="SAM" id="MobiDB-lite"/>
    </source>
</evidence>
<protein>
    <submittedName>
        <fullName evidence="3">Endonuclease/exonuclease/phosphatase family metal-dependent hydrolase</fullName>
    </submittedName>
</protein>
<dbReference type="RefSeq" id="WP_165912941.1">
    <property type="nucleotide sequence ID" value="NZ_SLXQ01000004.1"/>
</dbReference>
<dbReference type="InterPro" id="IPR036691">
    <property type="entry name" value="Endo/exonu/phosph_ase_sf"/>
</dbReference>
<dbReference type="PANTHER" id="PTHR14859">
    <property type="entry name" value="CALCOFLUOR WHITE HYPERSENSITIVE PROTEIN PRECURSOR"/>
    <property type="match status" value="1"/>
</dbReference>
<dbReference type="GO" id="GO:0006506">
    <property type="term" value="P:GPI anchor biosynthetic process"/>
    <property type="evidence" value="ECO:0007669"/>
    <property type="project" value="TreeGrafter"/>
</dbReference>
<feature type="domain" description="Endonuclease/exonuclease/phosphatase" evidence="2">
    <location>
        <begin position="39"/>
        <end position="264"/>
    </location>
</feature>
<dbReference type="GO" id="GO:0016020">
    <property type="term" value="C:membrane"/>
    <property type="evidence" value="ECO:0007669"/>
    <property type="project" value="GOC"/>
</dbReference>
<dbReference type="AlphaFoldDB" id="A0A4R2R276"/>
<evidence type="ECO:0000313" key="4">
    <source>
        <dbReference type="Proteomes" id="UP000294911"/>
    </source>
</evidence>
<organism evidence="3 4">
    <name type="scientific">Tamaricihabitans halophyticus</name>
    <dbReference type="NCBI Taxonomy" id="1262583"/>
    <lineage>
        <taxon>Bacteria</taxon>
        <taxon>Bacillati</taxon>
        <taxon>Actinomycetota</taxon>
        <taxon>Actinomycetes</taxon>
        <taxon>Pseudonocardiales</taxon>
        <taxon>Pseudonocardiaceae</taxon>
        <taxon>Tamaricihabitans</taxon>
    </lineage>
</organism>
<dbReference type="GO" id="GO:0004527">
    <property type="term" value="F:exonuclease activity"/>
    <property type="evidence" value="ECO:0007669"/>
    <property type="project" value="UniProtKB-KW"/>
</dbReference>
<sequence>MGRSRPRRAAGVVAVLLVGVLASTGVGGAQPKAAGTKVVTWNLLSDWGIDGNKKIADWAATIARVQPDVLGVQEVCNWQLVKLAKELKDKHGLSYYQQAGPVHEKDQAFNGCGKGKKYGQGLLSTKPFTAARTVEYTKTGPNERRGYQVVRTEVAGKPTRVFNTHTDYLGEVLPAQLKQLFADAGSGSNAIVLGDLNTEPDNKKLREYAAAAGFRDAEPGCEKSPPDQQTCKPTHSKGTRIDHILLKGFTPPGTSRLPSEASDHLVLGATVS</sequence>
<name>A0A4R2R276_9PSEU</name>
<accession>A0A4R2R276</accession>
<keyword evidence="3" id="KW-0269">Exonuclease</keyword>
<keyword evidence="3" id="KW-0540">Nuclease</keyword>
<comment type="caution">
    <text evidence="3">The sequence shown here is derived from an EMBL/GenBank/DDBJ whole genome shotgun (WGS) entry which is preliminary data.</text>
</comment>
<dbReference type="InterPro" id="IPR005135">
    <property type="entry name" value="Endo/exonuclease/phosphatase"/>
</dbReference>
<keyword evidence="4" id="KW-1185">Reference proteome</keyword>
<dbReference type="GO" id="GO:0004519">
    <property type="term" value="F:endonuclease activity"/>
    <property type="evidence" value="ECO:0007669"/>
    <property type="project" value="UniProtKB-KW"/>
</dbReference>
<dbReference type="Gene3D" id="3.60.10.10">
    <property type="entry name" value="Endonuclease/exonuclease/phosphatase"/>
    <property type="match status" value="1"/>
</dbReference>
<dbReference type="InterPro" id="IPR051916">
    <property type="entry name" value="GPI-anchor_lipid_remodeler"/>
</dbReference>
<evidence type="ECO:0000259" key="2">
    <source>
        <dbReference type="Pfam" id="PF03372"/>
    </source>
</evidence>
<dbReference type="EMBL" id="SLXQ01000004">
    <property type="protein sequence ID" value="TCP53535.1"/>
    <property type="molecule type" value="Genomic_DNA"/>
</dbReference>
<feature type="compositionally biased region" description="Basic and acidic residues" evidence="1">
    <location>
        <begin position="216"/>
        <end position="225"/>
    </location>
</feature>
<evidence type="ECO:0000313" key="3">
    <source>
        <dbReference type="EMBL" id="TCP53535.1"/>
    </source>
</evidence>
<proteinExistence type="predicted"/>
<feature type="region of interest" description="Disordered" evidence="1">
    <location>
        <begin position="216"/>
        <end position="237"/>
    </location>
</feature>
<dbReference type="Proteomes" id="UP000294911">
    <property type="component" value="Unassembled WGS sequence"/>
</dbReference>